<keyword evidence="2" id="KW-1185">Reference proteome</keyword>
<dbReference type="EMBL" id="BLAY01000091">
    <property type="protein sequence ID" value="GET40428.1"/>
    <property type="molecule type" value="Genomic_DNA"/>
</dbReference>
<protein>
    <recommendedName>
        <fullName evidence="3">CopG family transcriptional regulator</fullName>
    </recommendedName>
</protein>
<reference evidence="1" key="1">
    <citation type="submission" date="2019-10" db="EMBL/GenBank/DDBJ databases">
        <title>Draft genome sequece of Microseira wollei NIES-4236.</title>
        <authorList>
            <person name="Yamaguchi H."/>
            <person name="Suzuki S."/>
            <person name="Kawachi M."/>
        </authorList>
    </citation>
    <scope>NUCLEOTIDE SEQUENCE</scope>
    <source>
        <strain evidence="1">NIES-4236</strain>
    </source>
</reference>
<evidence type="ECO:0000313" key="1">
    <source>
        <dbReference type="EMBL" id="GET40428.1"/>
    </source>
</evidence>
<evidence type="ECO:0000313" key="2">
    <source>
        <dbReference type="Proteomes" id="UP001050975"/>
    </source>
</evidence>
<proteinExistence type="predicted"/>
<gene>
    <name evidence="1" type="ORF">MiSe_52370</name>
</gene>
<sequence>MKTPEEELEFKPRPRAKETVSLDLPKDVLESLK</sequence>
<accession>A0AAV3XDV8</accession>
<organism evidence="1 2">
    <name type="scientific">Microseira wollei NIES-4236</name>
    <dbReference type="NCBI Taxonomy" id="2530354"/>
    <lineage>
        <taxon>Bacteria</taxon>
        <taxon>Bacillati</taxon>
        <taxon>Cyanobacteriota</taxon>
        <taxon>Cyanophyceae</taxon>
        <taxon>Oscillatoriophycideae</taxon>
        <taxon>Aerosakkonematales</taxon>
        <taxon>Aerosakkonemataceae</taxon>
        <taxon>Microseira</taxon>
    </lineage>
</organism>
<dbReference type="Proteomes" id="UP001050975">
    <property type="component" value="Unassembled WGS sequence"/>
</dbReference>
<comment type="caution">
    <text evidence="1">The sequence shown here is derived from an EMBL/GenBank/DDBJ whole genome shotgun (WGS) entry which is preliminary data.</text>
</comment>
<name>A0AAV3XDV8_9CYAN</name>
<dbReference type="AlphaFoldDB" id="A0AAV3XDV8"/>
<evidence type="ECO:0008006" key="3">
    <source>
        <dbReference type="Google" id="ProtNLM"/>
    </source>
</evidence>